<evidence type="ECO:0000256" key="1">
    <source>
        <dbReference type="ARBA" id="ARBA00009005"/>
    </source>
</evidence>
<evidence type="ECO:0000313" key="6">
    <source>
        <dbReference type="EMBL" id="KAK0502227.1"/>
    </source>
</evidence>
<dbReference type="InterPro" id="IPR029030">
    <property type="entry name" value="Caspase-like_dom_sf"/>
</dbReference>
<evidence type="ECO:0000256" key="2">
    <source>
        <dbReference type="ARBA" id="ARBA00022703"/>
    </source>
</evidence>
<comment type="caution">
    <text evidence="6">The sequence shown here is derived from an EMBL/GenBank/DDBJ whole genome shotgun (WGS) entry which is preliminary data.</text>
</comment>
<dbReference type="Pfam" id="PF00656">
    <property type="entry name" value="Peptidase_C14"/>
    <property type="match status" value="1"/>
</dbReference>
<feature type="domain" description="Peptidase C14 caspase" evidence="5">
    <location>
        <begin position="51"/>
        <end position="299"/>
    </location>
</feature>
<evidence type="ECO:0000313" key="7">
    <source>
        <dbReference type="Proteomes" id="UP001175228"/>
    </source>
</evidence>
<proteinExistence type="inferred from homology"/>
<feature type="chain" id="PRO_5041287749" description="Peptidase C14 caspase domain-containing protein" evidence="4">
    <location>
        <begin position="23"/>
        <end position="713"/>
    </location>
</feature>
<protein>
    <recommendedName>
        <fullName evidence="5">Peptidase C14 caspase domain-containing protein</fullName>
    </recommendedName>
</protein>
<dbReference type="GO" id="GO:0004197">
    <property type="term" value="F:cysteine-type endopeptidase activity"/>
    <property type="evidence" value="ECO:0007669"/>
    <property type="project" value="InterPro"/>
</dbReference>
<name>A0AA39UT46_9AGAR</name>
<dbReference type="EMBL" id="JAUEPU010000005">
    <property type="protein sequence ID" value="KAK0502227.1"/>
    <property type="molecule type" value="Genomic_DNA"/>
</dbReference>
<sequence>MFFNWLSIALSTILDVLRCSRTTPIPVNGLEEPSSPPIQRSITIRRPAPLFALVIGIDKYRSSGSRDLSGAVADADAVDAFLQEALRVPEGQIKNLRNEEATRLTIETAIKDLGNIPAIKKDDPILIFYAGHGAEANAPSGWASANGKIQMLVPHDFISGGSSDSKQGQGVLDVRFSHLLADLAKKKSDNITVILDCCHSGSGTRADDDDPTFAVRGIDLPASYTVAQNLLCDIEPDSRASVVAKGFETTGLLSRVLLAACKHGQEAGEKNGRGLFTSAMLDLLQEKGVDKLTYKEVVTSLPDMHKPDFVSRSDNIDLFVTDKTHSVKVSTNPDTFSIRNVLDADEVRGITKNTEFVVFADRSMASALGTVVGSNMTAFTSFKFVSQCGDETPFRLGAPGYALQTRVANDMQAGNRGFCLVKSRDDEADLVVAADGDMIYFEITDKLSRQHGITRMPFRVDIDDSDALHRVLHSSADFHWYPRHSSRGNILTGSTLECMWLEETGEYTDGLMEILMPDPNGHNLNVGGVIIVDVNGFKITNPMSIPFYVSMFYFDVSDLSISLYYQPGIAKKNVDVSLPPRESLAIGYGTSRTAPHIYTPREGQDVDVGYLKLFFSTEYLDWSGVVQESLFTGFRGGARAAPGNRRFLDYAVTVTRALFDGIDDRYSADDYLAVSSLSPSPLPCPLFITCSQRFNFDLYMRVSLFLGADSSWS</sequence>
<dbReference type="Proteomes" id="UP001175228">
    <property type="component" value="Unassembled WGS sequence"/>
</dbReference>
<dbReference type="InterPro" id="IPR011600">
    <property type="entry name" value="Pept_C14_caspase"/>
</dbReference>
<dbReference type="AlphaFoldDB" id="A0AA39UT46"/>
<organism evidence="6 7">
    <name type="scientific">Armillaria luteobubalina</name>
    <dbReference type="NCBI Taxonomy" id="153913"/>
    <lineage>
        <taxon>Eukaryota</taxon>
        <taxon>Fungi</taxon>
        <taxon>Dikarya</taxon>
        <taxon>Basidiomycota</taxon>
        <taxon>Agaricomycotina</taxon>
        <taxon>Agaricomycetes</taxon>
        <taxon>Agaricomycetidae</taxon>
        <taxon>Agaricales</taxon>
        <taxon>Marasmiineae</taxon>
        <taxon>Physalacriaceae</taxon>
        <taxon>Armillaria</taxon>
    </lineage>
</organism>
<dbReference type="GO" id="GO:0006508">
    <property type="term" value="P:proteolysis"/>
    <property type="evidence" value="ECO:0007669"/>
    <property type="project" value="InterPro"/>
</dbReference>
<evidence type="ECO:0000256" key="3">
    <source>
        <dbReference type="ARBA" id="ARBA00022807"/>
    </source>
</evidence>
<keyword evidence="3" id="KW-0645">Protease</keyword>
<dbReference type="InterPro" id="IPR050452">
    <property type="entry name" value="Metacaspase"/>
</dbReference>
<reference evidence="6" key="1">
    <citation type="submission" date="2023-06" db="EMBL/GenBank/DDBJ databases">
        <authorList>
            <consortium name="Lawrence Berkeley National Laboratory"/>
            <person name="Ahrendt S."/>
            <person name="Sahu N."/>
            <person name="Indic B."/>
            <person name="Wong-Bajracharya J."/>
            <person name="Merenyi Z."/>
            <person name="Ke H.-M."/>
            <person name="Monk M."/>
            <person name="Kocsube S."/>
            <person name="Drula E."/>
            <person name="Lipzen A."/>
            <person name="Balint B."/>
            <person name="Henrissat B."/>
            <person name="Andreopoulos B."/>
            <person name="Martin F.M."/>
            <person name="Harder C.B."/>
            <person name="Rigling D."/>
            <person name="Ford K.L."/>
            <person name="Foster G.D."/>
            <person name="Pangilinan J."/>
            <person name="Papanicolaou A."/>
            <person name="Barry K."/>
            <person name="LaButti K."/>
            <person name="Viragh M."/>
            <person name="Koriabine M."/>
            <person name="Yan M."/>
            <person name="Riley R."/>
            <person name="Champramary S."/>
            <person name="Plett K.L."/>
            <person name="Tsai I.J."/>
            <person name="Slot J."/>
            <person name="Sipos G."/>
            <person name="Plett J."/>
            <person name="Nagy L.G."/>
            <person name="Grigoriev I.V."/>
        </authorList>
    </citation>
    <scope>NUCLEOTIDE SEQUENCE</scope>
    <source>
        <strain evidence="6">HWK02</strain>
    </source>
</reference>
<keyword evidence="3" id="KW-0788">Thiol protease</keyword>
<keyword evidence="2" id="KW-0053">Apoptosis</keyword>
<feature type="signal peptide" evidence="4">
    <location>
        <begin position="1"/>
        <end position="22"/>
    </location>
</feature>
<dbReference type="GO" id="GO:0006915">
    <property type="term" value="P:apoptotic process"/>
    <property type="evidence" value="ECO:0007669"/>
    <property type="project" value="UniProtKB-KW"/>
</dbReference>
<dbReference type="SUPFAM" id="SSF52129">
    <property type="entry name" value="Caspase-like"/>
    <property type="match status" value="1"/>
</dbReference>
<keyword evidence="4" id="KW-0732">Signal</keyword>
<dbReference type="PANTHER" id="PTHR48104:SF30">
    <property type="entry name" value="METACASPASE-1"/>
    <property type="match status" value="1"/>
</dbReference>
<keyword evidence="3" id="KW-0378">Hydrolase</keyword>
<dbReference type="Gene3D" id="3.40.50.1460">
    <property type="match status" value="1"/>
</dbReference>
<accession>A0AA39UT46</accession>
<dbReference type="GO" id="GO:0005737">
    <property type="term" value="C:cytoplasm"/>
    <property type="evidence" value="ECO:0007669"/>
    <property type="project" value="TreeGrafter"/>
</dbReference>
<comment type="similarity">
    <text evidence="1">Belongs to the peptidase C14B family.</text>
</comment>
<dbReference type="PANTHER" id="PTHR48104">
    <property type="entry name" value="METACASPASE-4"/>
    <property type="match status" value="1"/>
</dbReference>
<evidence type="ECO:0000259" key="5">
    <source>
        <dbReference type="Pfam" id="PF00656"/>
    </source>
</evidence>
<keyword evidence="7" id="KW-1185">Reference proteome</keyword>
<evidence type="ECO:0000256" key="4">
    <source>
        <dbReference type="SAM" id="SignalP"/>
    </source>
</evidence>
<gene>
    <name evidence="6" type="ORF">EDD18DRAFT_1346817</name>
</gene>